<organism evidence="2 3">
    <name type="scientific">Catenuloplanes indicus</name>
    <dbReference type="NCBI Taxonomy" id="137267"/>
    <lineage>
        <taxon>Bacteria</taxon>
        <taxon>Bacillati</taxon>
        <taxon>Actinomycetota</taxon>
        <taxon>Actinomycetes</taxon>
        <taxon>Micromonosporales</taxon>
        <taxon>Micromonosporaceae</taxon>
        <taxon>Catenuloplanes</taxon>
    </lineage>
</organism>
<comment type="caution">
    <text evidence="2">The sequence shown here is derived from an EMBL/GenBank/DDBJ whole genome shotgun (WGS) entry which is preliminary data.</text>
</comment>
<dbReference type="Proteomes" id="UP001240236">
    <property type="component" value="Unassembled WGS sequence"/>
</dbReference>
<name>A0AAE3W867_9ACTN</name>
<evidence type="ECO:0000313" key="2">
    <source>
        <dbReference type="EMBL" id="MDQ0370282.1"/>
    </source>
</evidence>
<evidence type="ECO:0008006" key="4">
    <source>
        <dbReference type="Google" id="ProtNLM"/>
    </source>
</evidence>
<protein>
    <recommendedName>
        <fullName evidence="4">DUF2752 domain-containing protein</fullName>
    </recommendedName>
</protein>
<keyword evidence="3" id="KW-1185">Reference proteome</keyword>
<dbReference type="Pfam" id="PF10825">
    <property type="entry name" value="DUF2752"/>
    <property type="match status" value="1"/>
</dbReference>
<accession>A0AAE3W867</accession>
<keyword evidence="1" id="KW-1133">Transmembrane helix</keyword>
<dbReference type="InterPro" id="IPR021215">
    <property type="entry name" value="DUF2752"/>
</dbReference>
<sequence>MNVTTRYVSVPERLGLLGLAAGAAALVWPAFTSATGLGAPCPLYAVTGVPCPFCGLTTASVALVHGDVAGAAAANPGVLALAALAISVVPLLALRAAGIMAAPRPIGGAARRWLGSSVALLAVASWVFQLNRLVLS</sequence>
<evidence type="ECO:0000256" key="1">
    <source>
        <dbReference type="SAM" id="Phobius"/>
    </source>
</evidence>
<feature type="transmembrane region" description="Helical" evidence="1">
    <location>
        <begin position="78"/>
        <end position="101"/>
    </location>
</feature>
<feature type="transmembrane region" description="Helical" evidence="1">
    <location>
        <begin position="113"/>
        <end position="130"/>
    </location>
</feature>
<dbReference type="RefSeq" id="WP_307246122.1">
    <property type="nucleotide sequence ID" value="NZ_JAUSUZ010000001.1"/>
</dbReference>
<proteinExistence type="predicted"/>
<keyword evidence="1" id="KW-0472">Membrane</keyword>
<keyword evidence="1" id="KW-0812">Transmembrane</keyword>
<gene>
    <name evidence="2" type="ORF">J2S42_006951</name>
</gene>
<dbReference type="EMBL" id="JAUSUZ010000001">
    <property type="protein sequence ID" value="MDQ0370282.1"/>
    <property type="molecule type" value="Genomic_DNA"/>
</dbReference>
<dbReference type="AlphaFoldDB" id="A0AAE3W867"/>
<evidence type="ECO:0000313" key="3">
    <source>
        <dbReference type="Proteomes" id="UP001240236"/>
    </source>
</evidence>
<reference evidence="2 3" key="1">
    <citation type="submission" date="2023-07" db="EMBL/GenBank/DDBJ databases">
        <title>Sequencing the genomes of 1000 actinobacteria strains.</title>
        <authorList>
            <person name="Klenk H.-P."/>
        </authorList>
    </citation>
    <scope>NUCLEOTIDE SEQUENCE [LARGE SCALE GENOMIC DNA]</scope>
    <source>
        <strain evidence="2 3">DSM 44709</strain>
    </source>
</reference>